<dbReference type="CTD" id="4513"/>
<feature type="transmembrane region" description="Helical" evidence="16">
    <location>
        <begin position="60"/>
        <end position="86"/>
    </location>
</feature>
<keyword evidence="12 15" id="KW-0186">Copper</keyword>
<feature type="transmembrane region" description="Helical" evidence="16">
    <location>
        <begin position="28"/>
        <end position="48"/>
    </location>
</feature>
<dbReference type="PANTHER" id="PTHR22888:SF9">
    <property type="entry name" value="CYTOCHROME C OXIDASE SUBUNIT 2"/>
    <property type="match status" value="1"/>
</dbReference>
<dbReference type="Pfam" id="PF02790">
    <property type="entry name" value="COX2_TM"/>
    <property type="match status" value="1"/>
</dbReference>
<name>A0A1U9XPK0_9BIVA</name>
<dbReference type="EMBL" id="KX815962">
    <property type="protein sequence ID" value="AQZ26176.1"/>
    <property type="molecule type" value="Genomic_DNA"/>
</dbReference>
<evidence type="ECO:0000256" key="3">
    <source>
        <dbReference type="ARBA" id="ARBA00015946"/>
    </source>
</evidence>
<dbReference type="PANTHER" id="PTHR22888">
    <property type="entry name" value="CYTOCHROME C OXIDASE, SUBUNIT II"/>
    <property type="match status" value="1"/>
</dbReference>
<evidence type="ECO:0000256" key="12">
    <source>
        <dbReference type="ARBA" id="ARBA00023008"/>
    </source>
</evidence>
<proteinExistence type="inferred from homology"/>
<dbReference type="Pfam" id="PF00116">
    <property type="entry name" value="COX2"/>
    <property type="match status" value="1"/>
</dbReference>
<reference evidence="19" key="1">
    <citation type="journal article" date="2017" name="Mol. Phylogenet. Evol.">
        <title>Curious bivalves: Systematic utility and unusual properties of anomalodesmatan mitochondrial genomes.</title>
        <authorList>
            <person name="Williams S.T."/>
            <person name="Foster P.G."/>
            <person name="Hughes C."/>
            <person name="Harper E.M."/>
            <person name="Taylor J.D."/>
            <person name="Littlewood D.T."/>
            <person name="Dyal P."/>
            <person name="Hopkins K.P."/>
            <person name="Briscoe A.G."/>
        </authorList>
    </citation>
    <scope>NUCLEOTIDE SEQUENCE</scope>
</reference>
<evidence type="ECO:0000256" key="1">
    <source>
        <dbReference type="ARBA" id="ARBA00004141"/>
    </source>
</evidence>
<evidence type="ECO:0000256" key="11">
    <source>
        <dbReference type="ARBA" id="ARBA00022989"/>
    </source>
</evidence>
<keyword evidence="11 16" id="KW-1133">Transmembrane helix</keyword>
<evidence type="ECO:0000256" key="4">
    <source>
        <dbReference type="ARBA" id="ARBA00022448"/>
    </source>
</evidence>
<evidence type="ECO:0000256" key="10">
    <source>
        <dbReference type="ARBA" id="ARBA00022982"/>
    </source>
</evidence>
<feature type="domain" description="Cytochrome oxidase subunit II transmembrane region profile" evidence="18">
    <location>
        <begin position="1"/>
        <end position="91"/>
    </location>
</feature>
<protein>
    <recommendedName>
        <fullName evidence="3 15">Cytochrome c oxidase subunit 2</fullName>
    </recommendedName>
</protein>
<dbReference type="GO" id="GO:0004129">
    <property type="term" value="F:cytochrome-c oxidase activity"/>
    <property type="evidence" value="ECO:0007669"/>
    <property type="project" value="UniProtKB-EC"/>
</dbReference>
<dbReference type="PROSITE" id="PS50857">
    <property type="entry name" value="COX2_CUA"/>
    <property type="match status" value="1"/>
</dbReference>
<keyword evidence="9" id="KW-1278">Translocase</keyword>
<dbReference type="SUPFAM" id="SSF49503">
    <property type="entry name" value="Cupredoxins"/>
    <property type="match status" value="1"/>
</dbReference>
<dbReference type="PRINTS" id="PR01166">
    <property type="entry name" value="CYCOXIDASEII"/>
</dbReference>
<comment type="subcellular location">
    <subcellularLocation>
        <location evidence="1">Membrane</location>
        <topology evidence="1">Multi-pass membrane protein</topology>
    </subcellularLocation>
    <subcellularLocation>
        <location evidence="15">Mitochondrion inner membrane</location>
        <topology evidence="15">Multi-pass membrane protein</topology>
    </subcellularLocation>
</comment>
<dbReference type="SUPFAM" id="SSF81464">
    <property type="entry name" value="Cytochrome c oxidase subunit II-like, transmembrane region"/>
    <property type="match status" value="1"/>
</dbReference>
<dbReference type="PROSITE" id="PS00078">
    <property type="entry name" value="COX2"/>
    <property type="match status" value="1"/>
</dbReference>
<dbReference type="Gene3D" id="1.10.287.90">
    <property type="match status" value="1"/>
</dbReference>
<evidence type="ECO:0000256" key="8">
    <source>
        <dbReference type="ARBA" id="ARBA00022842"/>
    </source>
</evidence>
<dbReference type="Gene3D" id="2.60.40.420">
    <property type="entry name" value="Cupredoxins - blue copper proteins"/>
    <property type="match status" value="1"/>
</dbReference>
<dbReference type="AlphaFoldDB" id="A0A1U9XPK0"/>
<keyword evidence="4 15" id="KW-0813">Transport</keyword>
<dbReference type="InterPro" id="IPR008972">
    <property type="entry name" value="Cupredoxin"/>
</dbReference>
<keyword evidence="8" id="KW-0460">Magnesium</keyword>
<evidence type="ECO:0000256" key="5">
    <source>
        <dbReference type="ARBA" id="ARBA00022660"/>
    </source>
</evidence>
<evidence type="ECO:0000256" key="6">
    <source>
        <dbReference type="ARBA" id="ARBA00022692"/>
    </source>
</evidence>
<dbReference type="InterPro" id="IPR001505">
    <property type="entry name" value="Copper_CuA"/>
</dbReference>
<evidence type="ECO:0000259" key="17">
    <source>
        <dbReference type="PROSITE" id="PS50857"/>
    </source>
</evidence>
<evidence type="ECO:0000256" key="13">
    <source>
        <dbReference type="ARBA" id="ARBA00023136"/>
    </source>
</evidence>
<dbReference type="InterPro" id="IPR002429">
    <property type="entry name" value="CcO_II-like_C"/>
</dbReference>
<keyword evidence="7 15" id="KW-0479">Metal-binding</keyword>
<geneLocation type="mitochondrion" evidence="19"/>
<keyword evidence="5 15" id="KW-0679">Respiratory chain</keyword>
<evidence type="ECO:0000256" key="2">
    <source>
        <dbReference type="ARBA" id="ARBA00007866"/>
    </source>
</evidence>
<comment type="cofactor">
    <cofactor evidence="15">
        <name>Cu cation</name>
        <dbReference type="ChEBI" id="CHEBI:23378"/>
    </cofactor>
    <text evidence="15">Binds a copper A center.</text>
</comment>
<feature type="domain" description="Cytochrome oxidase subunit II copper A binding" evidence="17">
    <location>
        <begin position="92"/>
        <end position="293"/>
    </location>
</feature>
<dbReference type="GO" id="GO:0042773">
    <property type="term" value="P:ATP synthesis coupled electron transport"/>
    <property type="evidence" value="ECO:0007669"/>
    <property type="project" value="TreeGrafter"/>
</dbReference>
<gene>
    <name evidence="19" type="primary">COX2</name>
</gene>
<dbReference type="PROSITE" id="PS50999">
    <property type="entry name" value="COX2_TM"/>
    <property type="match status" value="1"/>
</dbReference>
<dbReference type="InterPro" id="IPR045187">
    <property type="entry name" value="CcO_II"/>
</dbReference>
<keyword evidence="10 15" id="KW-0249">Electron transport</keyword>
<comment type="function">
    <text evidence="15">Component of the cytochrome c oxidase, the last enzyme in the mitochondrial electron transport chain which drives oxidative phosphorylation. The respiratory chain contains 3 multisubunit complexes succinate dehydrogenase (complex II, CII), ubiquinol-cytochrome c oxidoreductase (cytochrome b-c1 complex, complex III, CIII) and cytochrome c oxidase (complex IV, CIV), that cooperate to transfer electrons derived from NADH and succinate to molecular oxygen, creating an electrochemical gradient over the inner membrane that drives transmembrane transport and the ATP synthase. Cytochrome c oxidase is the component of the respiratory chain that catalyzes the reduction of oxygen to water. Electrons originating from reduced cytochrome c in the intermembrane space (IMS) are transferred via the dinuclear copper A center (CU(A)) of subunit 2 and heme A of subunit 1 to the active site in subunit 1, a binuclear center (BNC) formed by heme A3 and copper B (CU(B)). The BNC reduces molecular oxygen to 2 water molecules using 4 electrons from cytochrome c in the IMS and 4 protons from the mitochondrial matrix.</text>
</comment>
<dbReference type="GO" id="GO:0005507">
    <property type="term" value="F:copper ion binding"/>
    <property type="evidence" value="ECO:0007669"/>
    <property type="project" value="InterPro"/>
</dbReference>
<dbReference type="InterPro" id="IPR036257">
    <property type="entry name" value="Cyt_c_oxidase_su2_TM_sf"/>
</dbReference>
<dbReference type="InterPro" id="IPR011759">
    <property type="entry name" value="Cyt_c_oxidase_su2_TM_dom"/>
</dbReference>
<keyword evidence="15 19" id="KW-0496">Mitochondrion</keyword>
<evidence type="ECO:0000256" key="15">
    <source>
        <dbReference type="RuleBase" id="RU000457"/>
    </source>
</evidence>
<accession>A0A1U9XPK0</accession>
<evidence type="ECO:0000259" key="18">
    <source>
        <dbReference type="PROSITE" id="PS50999"/>
    </source>
</evidence>
<evidence type="ECO:0000256" key="9">
    <source>
        <dbReference type="ARBA" id="ARBA00022967"/>
    </source>
</evidence>
<dbReference type="GeneID" id="32229807"/>
<evidence type="ECO:0000256" key="7">
    <source>
        <dbReference type="ARBA" id="ARBA00022723"/>
    </source>
</evidence>
<sequence length="300" mass="33644">MSRSGQLLFIDPVSIVMAKLVDFHDATLFLVLMVCLLVLGVIFSALCGSPHFRSISESQVLEVLWTTIPMFFLVFLAVPSFMNLYFMEDSEDPFVMIKVTGHQWYWSYGYNLSWFTLTKAGDVMPDIYDRLVSGQELSSVSKMDIVPLSKPGRSSGTVAYSVTLNDYVILPWDGVVEKEESIEFGFDSYIKSEDELLVGDYRLLEVDSRMVVPVNKVVNLAVSSADVLHCWTVYGTGLKVDAVPGRVNLMTFVGLRTGIYYGQCSELCGINHSFMPIVMEVVPKDSFMSWLVSVYNKSAE</sequence>
<dbReference type="RefSeq" id="YP_009353877.1">
    <property type="nucleotide sequence ID" value="NC_034304.1"/>
</dbReference>
<keyword evidence="13 15" id="KW-0472">Membrane</keyword>
<evidence type="ECO:0000313" key="19">
    <source>
        <dbReference type="EMBL" id="AQZ26176.1"/>
    </source>
</evidence>
<keyword evidence="6 15" id="KW-0812">Transmembrane</keyword>
<organism evidence="19">
    <name type="scientific">Tropidomya abbreviata</name>
    <dbReference type="NCBI Taxonomy" id="102404"/>
    <lineage>
        <taxon>Eukaryota</taxon>
        <taxon>Metazoa</taxon>
        <taxon>Spiralia</taxon>
        <taxon>Lophotrochozoa</taxon>
        <taxon>Mollusca</taxon>
        <taxon>Bivalvia</taxon>
        <taxon>Autobranchia</taxon>
        <taxon>Heteroconchia</taxon>
        <taxon>Euheterodonta</taxon>
        <taxon>Anomalodesmata</taxon>
        <taxon>Poromyoidea</taxon>
        <taxon>Poromyidae</taxon>
        <taxon>Tropidomya</taxon>
    </lineage>
</organism>
<keyword evidence="15" id="KW-0999">Mitochondrion inner membrane</keyword>
<evidence type="ECO:0000256" key="14">
    <source>
        <dbReference type="ARBA" id="ARBA00049512"/>
    </source>
</evidence>
<comment type="catalytic activity">
    <reaction evidence="14">
        <text>4 Fe(II)-[cytochrome c] + O2 + 8 H(+)(in) = 4 Fe(III)-[cytochrome c] + 2 H2O + 4 H(+)(out)</text>
        <dbReference type="Rhea" id="RHEA:11436"/>
        <dbReference type="Rhea" id="RHEA-COMP:10350"/>
        <dbReference type="Rhea" id="RHEA-COMP:14399"/>
        <dbReference type="ChEBI" id="CHEBI:15377"/>
        <dbReference type="ChEBI" id="CHEBI:15378"/>
        <dbReference type="ChEBI" id="CHEBI:15379"/>
        <dbReference type="ChEBI" id="CHEBI:29033"/>
        <dbReference type="ChEBI" id="CHEBI:29034"/>
        <dbReference type="EC" id="7.1.1.9"/>
    </reaction>
    <physiologicalReaction direction="left-to-right" evidence="14">
        <dbReference type="Rhea" id="RHEA:11437"/>
    </physiologicalReaction>
</comment>
<evidence type="ECO:0000256" key="16">
    <source>
        <dbReference type="SAM" id="Phobius"/>
    </source>
</evidence>
<comment type="similarity">
    <text evidence="2 15">Belongs to the cytochrome c oxidase subunit 2 family.</text>
</comment>
<dbReference type="GO" id="GO:0005743">
    <property type="term" value="C:mitochondrial inner membrane"/>
    <property type="evidence" value="ECO:0007669"/>
    <property type="project" value="UniProtKB-SubCell"/>
</dbReference>